<gene>
    <name evidence="7" type="ORF">TcarDRAFT_2577</name>
</gene>
<dbReference type="GO" id="GO:0051287">
    <property type="term" value="F:NAD binding"/>
    <property type="evidence" value="ECO:0007669"/>
    <property type="project" value="InterPro"/>
</dbReference>
<evidence type="ECO:0000259" key="6">
    <source>
        <dbReference type="Pfam" id="PF02826"/>
    </source>
</evidence>
<evidence type="ECO:0000256" key="1">
    <source>
        <dbReference type="ARBA" id="ARBA00005854"/>
    </source>
</evidence>
<dbReference type="GO" id="GO:0016616">
    <property type="term" value="F:oxidoreductase activity, acting on the CH-OH group of donors, NAD or NADP as acceptor"/>
    <property type="evidence" value="ECO:0007669"/>
    <property type="project" value="InterPro"/>
</dbReference>
<feature type="domain" description="D-isomer specific 2-hydroxyacid dehydrogenase catalytic" evidence="5">
    <location>
        <begin position="68"/>
        <end position="347"/>
    </location>
</feature>
<dbReference type="InterPro" id="IPR006140">
    <property type="entry name" value="D-isomer_DH_NAD-bd"/>
</dbReference>
<dbReference type="CDD" id="cd12171">
    <property type="entry name" value="2-Hacid_dh_10"/>
    <property type="match status" value="1"/>
</dbReference>
<evidence type="ECO:0000256" key="4">
    <source>
        <dbReference type="RuleBase" id="RU003719"/>
    </source>
</evidence>
<dbReference type="SUPFAM" id="SSF51735">
    <property type="entry name" value="NAD(P)-binding Rossmann-fold domains"/>
    <property type="match status" value="1"/>
</dbReference>
<protein>
    <submittedName>
        <fullName evidence="7">D-isomer specific 2-hydroxyacid dehydrogenase, NAD-binding</fullName>
    </submittedName>
</protein>
<proteinExistence type="inferred from homology"/>
<dbReference type="Proteomes" id="UP000005139">
    <property type="component" value="Unassembled WGS sequence"/>
</dbReference>
<sequence length="365" mass="40604">MSRKLKILVIGDAMILGSEFKQAAEKYLSNFIGEVKVGDWETDWQKLQNRRLEVEKKGPEIEEVDALIQSEGKDAELLAGLFVPISSKVFDAMPKLRIVGVSRAGLENVNVKEATKRGILVFNIEGRNAEAVSDFTVGLMLAECRNIARAHYSIKNGGWRKEFSNSDWVPELKGKKVGLVGFGYIGRLVAQKLSGFGVTRLVYDPFVDEETIRGAGCIPVDKETLFKESDFISLHARLSESTKNLVGEKEISLMKPTAYLINTARAGLVDENALLAALREKRIAGAGLDVFNFEPLKPDSEFLKLDNVTLTTHIAGTTKEALTRSPEILMEDISKFLSGQKPRFIINREVLEMPEFKNWLAGVQQ</sequence>
<dbReference type="EMBL" id="AAWL01000001">
    <property type="protein sequence ID" value="EAX48888.1"/>
    <property type="molecule type" value="Genomic_DNA"/>
</dbReference>
<keyword evidence="3" id="KW-0520">NAD</keyword>
<dbReference type="InterPro" id="IPR050857">
    <property type="entry name" value="D-2-hydroxyacid_DH"/>
</dbReference>
<reference evidence="7 8" key="2">
    <citation type="submission" date="2007-01" db="EMBL/GenBank/DDBJ databases">
        <title>Sequencing of the draft genome and assembly of Thermosinus carboxydivorans Nor1.</title>
        <authorList>
            <consortium name="US DOE Joint Genome Institute (JGI-PGF)"/>
            <person name="Copeland A."/>
            <person name="Lucas S."/>
            <person name="Lapidus A."/>
            <person name="Barry K."/>
            <person name="Glavina del Rio T."/>
            <person name="Dalin E."/>
            <person name="Tice H."/>
            <person name="Bruce D."/>
            <person name="Pitluck S."/>
            <person name="Richardson P."/>
        </authorList>
    </citation>
    <scope>NUCLEOTIDE SEQUENCE [LARGE SCALE GENOMIC DNA]</scope>
    <source>
        <strain evidence="7 8">Nor1</strain>
    </source>
</reference>
<evidence type="ECO:0000259" key="5">
    <source>
        <dbReference type="Pfam" id="PF00389"/>
    </source>
</evidence>
<accession>A1HM37</accession>
<dbReference type="SUPFAM" id="SSF52283">
    <property type="entry name" value="Formate/glycerate dehydrogenase catalytic domain-like"/>
    <property type="match status" value="1"/>
</dbReference>
<keyword evidence="2 4" id="KW-0560">Oxidoreductase</keyword>
<feature type="domain" description="D-isomer specific 2-hydroxyacid dehydrogenase NAD-binding" evidence="6">
    <location>
        <begin position="137"/>
        <end position="315"/>
    </location>
</feature>
<organism evidence="7 8">
    <name type="scientific">Thermosinus carboxydivorans Nor1</name>
    <dbReference type="NCBI Taxonomy" id="401526"/>
    <lineage>
        <taxon>Bacteria</taxon>
        <taxon>Bacillati</taxon>
        <taxon>Bacillota</taxon>
        <taxon>Negativicutes</taxon>
        <taxon>Selenomonadales</taxon>
        <taxon>Sporomusaceae</taxon>
        <taxon>Thermosinus</taxon>
    </lineage>
</organism>
<dbReference type="PANTHER" id="PTHR42789:SF1">
    <property type="entry name" value="D-ISOMER SPECIFIC 2-HYDROXYACID DEHYDROGENASE FAMILY PROTEIN (AFU_ORTHOLOGUE AFUA_6G10090)"/>
    <property type="match status" value="1"/>
</dbReference>
<keyword evidence="8" id="KW-1185">Reference proteome</keyword>
<comment type="caution">
    <text evidence="7">The sequence shown here is derived from an EMBL/GenBank/DDBJ whole genome shotgun (WGS) entry which is preliminary data.</text>
</comment>
<evidence type="ECO:0000256" key="2">
    <source>
        <dbReference type="ARBA" id="ARBA00023002"/>
    </source>
</evidence>
<dbReference type="RefSeq" id="WP_007288095.1">
    <property type="nucleotide sequence ID" value="NZ_AAWL01000001.1"/>
</dbReference>
<comment type="similarity">
    <text evidence="1 4">Belongs to the D-isomer specific 2-hydroxyacid dehydrogenase family.</text>
</comment>
<dbReference type="Pfam" id="PF02826">
    <property type="entry name" value="2-Hacid_dh_C"/>
    <property type="match status" value="1"/>
</dbReference>
<dbReference type="InterPro" id="IPR006139">
    <property type="entry name" value="D-isomer_2_OHA_DH_cat_dom"/>
</dbReference>
<dbReference type="InterPro" id="IPR036291">
    <property type="entry name" value="NAD(P)-bd_dom_sf"/>
</dbReference>
<evidence type="ECO:0000313" key="8">
    <source>
        <dbReference type="Proteomes" id="UP000005139"/>
    </source>
</evidence>
<evidence type="ECO:0000313" key="7">
    <source>
        <dbReference type="EMBL" id="EAX48888.1"/>
    </source>
</evidence>
<evidence type="ECO:0000256" key="3">
    <source>
        <dbReference type="ARBA" id="ARBA00023027"/>
    </source>
</evidence>
<dbReference type="Pfam" id="PF00389">
    <property type="entry name" value="2-Hacid_dh"/>
    <property type="match status" value="1"/>
</dbReference>
<reference evidence="7 8" key="1">
    <citation type="submission" date="2007-01" db="EMBL/GenBank/DDBJ databases">
        <title>Annotation of the draft genome assembly of Thermosinus carboxydivorans Nor1.</title>
        <authorList>
            <consortium name="US DOE Joint Genome Institute (JGI-ORNL)"/>
            <person name="Larimer F."/>
            <person name="Land M."/>
            <person name="Hauser L."/>
        </authorList>
    </citation>
    <scope>NUCLEOTIDE SEQUENCE [LARGE SCALE GENOMIC DNA]</scope>
    <source>
        <strain evidence="7 8">Nor1</strain>
    </source>
</reference>
<dbReference type="AlphaFoldDB" id="A1HM37"/>
<dbReference type="FunFam" id="3.40.50.720:FF:000203">
    <property type="entry name" value="D-3-phosphoglycerate dehydrogenase (SerA)"/>
    <property type="match status" value="1"/>
</dbReference>
<dbReference type="Gene3D" id="3.40.50.720">
    <property type="entry name" value="NAD(P)-binding Rossmann-like Domain"/>
    <property type="match status" value="2"/>
</dbReference>
<dbReference type="OrthoDB" id="9805416at2"/>
<name>A1HM37_9FIRM</name>
<dbReference type="PANTHER" id="PTHR42789">
    <property type="entry name" value="D-ISOMER SPECIFIC 2-HYDROXYACID DEHYDROGENASE FAMILY PROTEIN (AFU_ORTHOLOGUE AFUA_6G10090)"/>
    <property type="match status" value="1"/>
</dbReference>
<dbReference type="eggNOG" id="COG0111">
    <property type="taxonomic scope" value="Bacteria"/>
</dbReference>